<proteinExistence type="predicted"/>
<evidence type="ECO:0000313" key="2">
    <source>
        <dbReference type="Proteomes" id="UP000821845"/>
    </source>
</evidence>
<comment type="caution">
    <text evidence="1">The sequence shown here is derived from an EMBL/GenBank/DDBJ whole genome shotgun (WGS) entry which is preliminary data.</text>
</comment>
<keyword evidence="2" id="KW-1185">Reference proteome</keyword>
<dbReference type="EMBL" id="CM023485">
    <property type="protein sequence ID" value="KAH6929949.1"/>
    <property type="molecule type" value="Genomic_DNA"/>
</dbReference>
<accession>A0ACB7SB31</accession>
<reference evidence="1" key="1">
    <citation type="submission" date="2020-05" db="EMBL/GenBank/DDBJ databases">
        <title>Large-scale comparative analyses of tick genomes elucidate their genetic diversity and vector capacities.</title>
        <authorList>
            <person name="Jia N."/>
            <person name="Wang J."/>
            <person name="Shi W."/>
            <person name="Du L."/>
            <person name="Sun Y."/>
            <person name="Zhan W."/>
            <person name="Jiang J."/>
            <person name="Wang Q."/>
            <person name="Zhang B."/>
            <person name="Ji P."/>
            <person name="Sakyi L.B."/>
            <person name="Cui X."/>
            <person name="Yuan T."/>
            <person name="Jiang B."/>
            <person name="Yang W."/>
            <person name="Lam T.T.-Y."/>
            <person name="Chang Q."/>
            <person name="Ding S."/>
            <person name="Wang X."/>
            <person name="Zhu J."/>
            <person name="Ruan X."/>
            <person name="Zhao L."/>
            <person name="Wei J."/>
            <person name="Que T."/>
            <person name="Du C."/>
            <person name="Cheng J."/>
            <person name="Dai P."/>
            <person name="Han X."/>
            <person name="Huang E."/>
            <person name="Gao Y."/>
            <person name="Liu J."/>
            <person name="Shao H."/>
            <person name="Ye R."/>
            <person name="Li L."/>
            <person name="Wei W."/>
            <person name="Wang X."/>
            <person name="Wang C."/>
            <person name="Yang T."/>
            <person name="Huo Q."/>
            <person name="Li W."/>
            <person name="Guo W."/>
            <person name="Chen H."/>
            <person name="Zhou L."/>
            <person name="Ni X."/>
            <person name="Tian J."/>
            <person name="Zhou Y."/>
            <person name="Sheng Y."/>
            <person name="Liu T."/>
            <person name="Pan Y."/>
            <person name="Xia L."/>
            <person name="Li J."/>
            <person name="Zhao F."/>
            <person name="Cao W."/>
        </authorList>
    </citation>
    <scope>NUCLEOTIDE SEQUENCE</scope>
    <source>
        <strain evidence="1">Hyas-2018</strain>
    </source>
</reference>
<evidence type="ECO:0000313" key="1">
    <source>
        <dbReference type="EMBL" id="KAH6929949.1"/>
    </source>
</evidence>
<name>A0ACB7SB31_HYAAI</name>
<organism evidence="1 2">
    <name type="scientific">Hyalomma asiaticum</name>
    <name type="common">Tick</name>
    <dbReference type="NCBI Taxonomy" id="266040"/>
    <lineage>
        <taxon>Eukaryota</taxon>
        <taxon>Metazoa</taxon>
        <taxon>Ecdysozoa</taxon>
        <taxon>Arthropoda</taxon>
        <taxon>Chelicerata</taxon>
        <taxon>Arachnida</taxon>
        <taxon>Acari</taxon>
        <taxon>Parasitiformes</taxon>
        <taxon>Ixodida</taxon>
        <taxon>Ixodoidea</taxon>
        <taxon>Ixodidae</taxon>
        <taxon>Hyalomminae</taxon>
        <taxon>Hyalomma</taxon>
    </lineage>
</organism>
<gene>
    <name evidence="1" type="ORF">HPB50_007218</name>
</gene>
<protein>
    <submittedName>
        <fullName evidence="1">Uncharacterized protein</fullName>
    </submittedName>
</protein>
<sequence>MARSSKQLVALHQPVSPVSDASCGRPGDCVSGVDLWRRFDSTDIHEFLVRRTSFSTREQLKSRKALEGHNFVTSDRVREPWVKKAAAYTVIVVTQVNHSQSVNKPPSRRLHCECCRRQHMLSRS</sequence>
<dbReference type="Proteomes" id="UP000821845">
    <property type="component" value="Chromosome 5"/>
</dbReference>